<dbReference type="AlphaFoldDB" id="A0A8C9RZG6"/>
<evidence type="ECO:0000313" key="2">
    <source>
        <dbReference type="Proteomes" id="UP000694397"/>
    </source>
</evidence>
<name>A0A8C9RZG6_SCLFO</name>
<dbReference type="PANTHER" id="PTHR48424:SF3">
    <property type="entry name" value="DYNEIN LIGHT CHAIN-RELATED"/>
    <property type="match status" value="1"/>
</dbReference>
<dbReference type="OrthoDB" id="8944034at2759"/>
<accession>A0A8C9RZG6</accession>
<dbReference type="Proteomes" id="UP000694397">
    <property type="component" value="Chromosome 21"/>
</dbReference>
<dbReference type="PANTHER" id="PTHR48424">
    <property type="entry name" value="DYNEIN LIGHT CHAIN-RELATED"/>
    <property type="match status" value="1"/>
</dbReference>
<keyword evidence="2" id="KW-1185">Reference proteome</keyword>
<dbReference type="GeneTree" id="ENSGT00390000001618"/>
<reference evidence="1 2" key="1">
    <citation type="submission" date="2019-04" db="EMBL/GenBank/DDBJ databases">
        <authorList>
            <consortium name="Wellcome Sanger Institute Data Sharing"/>
        </authorList>
    </citation>
    <scope>NUCLEOTIDE SEQUENCE [LARGE SCALE GENOMIC DNA]</scope>
</reference>
<evidence type="ECO:0000313" key="1">
    <source>
        <dbReference type="Ensembl" id="ENSSFOP00015025637.2"/>
    </source>
</evidence>
<sequence>LLLTRTSRFEQQDGHLAQVEVDEMLRLVGDITSKIPPHNAMPSGIVLLSYLLDICSNVLLDVVLLQSLGRALHGILLHLLRHVSILNHCLPVRHGCPEGDTQPKALTCVLMFSMSISSDFQ</sequence>
<reference evidence="1" key="2">
    <citation type="submission" date="2025-08" db="UniProtKB">
        <authorList>
            <consortium name="Ensembl"/>
        </authorList>
    </citation>
    <scope>IDENTIFICATION</scope>
</reference>
<dbReference type="Ensembl" id="ENSSFOT00015025919.2">
    <property type="protein sequence ID" value="ENSSFOP00015025637.2"/>
    <property type="gene ID" value="ENSSFOG00015016474.2"/>
</dbReference>
<protein>
    <submittedName>
        <fullName evidence="1">Uncharacterized protein</fullName>
    </submittedName>
</protein>
<reference evidence="1" key="3">
    <citation type="submission" date="2025-09" db="UniProtKB">
        <authorList>
            <consortium name="Ensembl"/>
        </authorList>
    </citation>
    <scope>IDENTIFICATION</scope>
</reference>
<organism evidence="1 2">
    <name type="scientific">Scleropages formosus</name>
    <name type="common">Asian bonytongue</name>
    <name type="synonym">Osteoglossum formosum</name>
    <dbReference type="NCBI Taxonomy" id="113540"/>
    <lineage>
        <taxon>Eukaryota</taxon>
        <taxon>Metazoa</taxon>
        <taxon>Chordata</taxon>
        <taxon>Craniata</taxon>
        <taxon>Vertebrata</taxon>
        <taxon>Euteleostomi</taxon>
        <taxon>Actinopterygii</taxon>
        <taxon>Neopterygii</taxon>
        <taxon>Teleostei</taxon>
        <taxon>Osteoglossocephala</taxon>
        <taxon>Osteoglossomorpha</taxon>
        <taxon>Osteoglossiformes</taxon>
        <taxon>Osteoglossidae</taxon>
        <taxon>Scleropages</taxon>
    </lineage>
</organism>
<proteinExistence type="predicted"/>